<dbReference type="AlphaFoldDB" id="A0A1I7ZXB7"/>
<organism evidence="4 5">
    <name type="scientific">Steinernema glaseri</name>
    <dbReference type="NCBI Taxonomy" id="37863"/>
    <lineage>
        <taxon>Eukaryota</taxon>
        <taxon>Metazoa</taxon>
        <taxon>Ecdysozoa</taxon>
        <taxon>Nematoda</taxon>
        <taxon>Chromadorea</taxon>
        <taxon>Rhabditida</taxon>
        <taxon>Tylenchina</taxon>
        <taxon>Panagrolaimomorpha</taxon>
        <taxon>Strongyloidoidea</taxon>
        <taxon>Steinernematidae</taxon>
        <taxon>Steinernema</taxon>
    </lineage>
</organism>
<dbReference type="GO" id="GO:0016485">
    <property type="term" value="P:protein processing"/>
    <property type="evidence" value="ECO:0007669"/>
    <property type="project" value="TreeGrafter"/>
</dbReference>
<evidence type="ECO:0000256" key="1">
    <source>
        <dbReference type="SAM" id="Coils"/>
    </source>
</evidence>
<dbReference type="InterPro" id="IPR024079">
    <property type="entry name" value="MetalloPept_cat_dom_sf"/>
</dbReference>
<dbReference type="InterPro" id="IPR018497">
    <property type="entry name" value="Peptidase_M13_C"/>
</dbReference>
<dbReference type="PANTHER" id="PTHR11733">
    <property type="entry name" value="ZINC METALLOPROTEASE FAMILY M13 NEPRILYSIN-RELATED"/>
    <property type="match status" value="1"/>
</dbReference>
<feature type="coiled-coil region" evidence="1">
    <location>
        <begin position="262"/>
        <end position="289"/>
    </location>
</feature>
<dbReference type="PROSITE" id="PS51885">
    <property type="entry name" value="NEPRILYSIN"/>
    <property type="match status" value="1"/>
</dbReference>
<dbReference type="WBParaSite" id="L893_g30534.t1">
    <property type="protein sequence ID" value="L893_g30534.t1"/>
    <property type="gene ID" value="L893_g30534"/>
</dbReference>
<dbReference type="Proteomes" id="UP000095287">
    <property type="component" value="Unplaced"/>
</dbReference>
<evidence type="ECO:0000313" key="5">
    <source>
        <dbReference type="WBParaSite" id="L893_g30534.t1"/>
    </source>
</evidence>
<protein>
    <submittedName>
        <fullName evidence="5">Peptidase_M13 domain-containing protein</fullName>
    </submittedName>
</protein>
<accession>A0A1I7ZXB7</accession>
<dbReference type="SUPFAM" id="SSF55486">
    <property type="entry name" value="Metalloproteases ('zincins'), catalytic domain"/>
    <property type="match status" value="1"/>
</dbReference>
<feature type="domain" description="Peptidase M13 C-terminal" evidence="3">
    <location>
        <begin position="547"/>
        <end position="615"/>
    </location>
</feature>
<dbReference type="InterPro" id="IPR000718">
    <property type="entry name" value="Peptidase_M13"/>
</dbReference>
<name>A0A1I7ZXB7_9BILA</name>
<reference evidence="5" key="1">
    <citation type="submission" date="2016-11" db="UniProtKB">
        <authorList>
            <consortium name="WormBaseParasite"/>
        </authorList>
    </citation>
    <scope>IDENTIFICATION</scope>
</reference>
<keyword evidence="1" id="KW-0175">Coiled coil</keyword>
<dbReference type="Gene3D" id="3.40.390.10">
    <property type="entry name" value="Collagenase (Catalytic Domain)"/>
    <property type="match status" value="1"/>
</dbReference>
<proteinExistence type="predicted"/>
<feature type="region of interest" description="Disordered" evidence="2">
    <location>
        <begin position="624"/>
        <end position="646"/>
    </location>
</feature>
<keyword evidence="4" id="KW-1185">Reference proteome</keyword>
<dbReference type="GO" id="GO:0005886">
    <property type="term" value="C:plasma membrane"/>
    <property type="evidence" value="ECO:0007669"/>
    <property type="project" value="TreeGrafter"/>
</dbReference>
<dbReference type="PANTHER" id="PTHR11733:SF208">
    <property type="entry name" value="PEPTIDASE M13 C-TERMINAL DOMAIN-CONTAINING PROTEIN"/>
    <property type="match status" value="1"/>
</dbReference>
<evidence type="ECO:0000256" key="2">
    <source>
        <dbReference type="SAM" id="MobiDB-lite"/>
    </source>
</evidence>
<dbReference type="GO" id="GO:0004222">
    <property type="term" value="F:metalloendopeptidase activity"/>
    <property type="evidence" value="ECO:0007669"/>
    <property type="project" value="InterPro"/>
</dbReference>
<dbReference type="Pfam" id="PF01431">
    <property type="entry name" value="Peptidase_M13"/>
    <property type="match status" value="1"/>
</dbReference>
<evidence type="ECO:0000259" key="3">
    <source>
        <dbReference type="Pfam" id="PF01431"/>
    </source>
</evidence>
<sequence>MTSLRFTDVFAKRSTGYTFSHILETFLGYVDQSGQRRASPKETVDPVFCLRLRLHERLTSPKGNIVVGFPLIAVDCQAVNPCDNLYHHVCDGSGKTKQGISRRRNGLLDALTQTFNGTRAYGFERILNATVFSTIEGSTTKFYVLNGKIDSTRKAVLHHANSTDEIKNDFVRGIFKGFFAEFPKVNYGNNPTHESFYYHELEAKTFKDAILAPTSWEKNKLKTLMRIAENMPEKGSKYEYNRYYELLGDPTFAGYGNVLFALKLSMHAEESLEKEIKDMKQRIVDEIADRVRKASSMSPPQRDSIIDYLKRIHVIVGVEKKYENRTMLNEMLNFYHEEFKKVPSGEDDQCEFEMLVRAHGRARHNLIYSDYGSMMPVFEKFQFEASITDPNVELRIWPHVTQIHLYPGFVNAMRFHNSTGAKYGTAGWAIAHNILRGLVTSSREQVKEARETSKIKAAFKCYAQFYEEPQFCIEEDCPHGASKANFGFADVEAARIAFSILQKDLNGEYARNRRDARDSVELALSNLLPPGPSEKDTLLSGAPTAGWSEQQSFFHSLQTMLCGILPASTKDQKKWMDRNPRMRPNVRVNAVAQQMKEFTEAFGCQKDQKNYVAKKQCGIFTSRHDDPSSQAVTRTAASEGVTQPAATSQAPSEVLATVFKLYMCVCLYNMLARGL</sequence>
<evidence type="ECO:0000313" key="4">
    <source>
        <dbReference type="Proteomes" id="UP000095287"/>
    </source>
</evidence>
<feature type="compositionally biased region" description="Polar residues" evidence="2">
    <location>
        <begin position="628"/>
        <end position="646"/>
    </location>
</feature>